<accession>A0ABW5XUW7</accession>
<dbReference type="EMBL" id="JBHUON010000034">
    <property type="protein sequence ID" value="MFD2866735.1"/>
    <property type="molecule type" value="Genomic_DNA"/>
</dbReference>
<comment type="caution">
    <text evidence="1">The sequence shown here is derived from an EMBL/GenBank/DDBJ whole genome shotgun (WGS) entry which is preliminary data.</text>
</comment>
<organism evidence="1 2">
    <name type="scientific">Mucilaginibacter antarcticus</name>
    <dbReference type="NCBI Taxonomy" id="1855725"/>
    <lineage>
        <taxon>Bacteria</taxon>
        <taxon>Pseudomonadati</taxon>
        <taxon>Bacteroidota</taxon>
        <taxon>Sphingobacteriia</taxon>
        <taxon>Sphingobacteriales</taxon>
        <taxon>Sphingobacteriaceae</taxon>
        <taxon>Mucilaginibacter</taxon>
    </lineage>
</organism>
<sequence length="217" mass="24724">MSKIFLIAGLGADTRIYNNIELGEEHDITPVDWIEPNERDTLSTYAQKLIHQYNITPNAVIIGNSLGGMIAVEIGKQIKLNKIILISSIKTRSEAPAYFNFFKAVPLYKIVRGNLVRKLGGLMRPMFGQMSEQHLWLFKDMLEKSSPKFIEWAIKAALHWDNETVPANVYHITGDKDLIFNYKRIKDATIIKGGTHIMIFDKAKQINKLLKGILKKK</sequence>
<dbReference type="GO" id="GO:0016787">
    <property type="term" value="F:hydrolase activity"/>
    <property type="evidence" value="ECO:0007669"/>
    <property type="project" value="UniProtKB-KW"/>
</dbReference>
<protein>
    <submittedName>
        <fullName evidence="1">Alpha/beta fold hydrolase</fullName>
    </submittedName>
</protein>
<dbReference type="InterPro" id="IPR029058">
    <property type="entry name" value="AB_hydrolase_fold"/>
</dbReference>
<dbReference type="RefSeq" id="WP_377130379.1">
    <property type="nucleotide sequence ID" value="NZ_JBHUON010000034.1"/>
</dbReference>
<evidence type="ECO:0000313" key="1">
    <source>
        <dbReference type="EMBL" id="MFD2866735.1"/>
    </source>
</evidence>
<dbReference type="Proteomes" id="UP001597601">
    <property type="component" value="Unassembled WGS sequence"/>
</dbReference>
<dbReference type="Gene3D" id="3.40.50.1820">
    <property type="entry name" value="alpha/beta hydrolase"/>
    <property type="match status" value="1"/>
</dbReference>
<evidence type="ECO:0000313" key="2">
    <source>
        <dbReference type="Proteomes" id="UP001597601"/>
    </source>
</evidence>
<keyword evidence="2" id="KW-1185">Reference proteome</keyword>
<dbReference type="SUPFAM" id="SSF53474">
    <property type="entry name" value="alpha/beta-Hydrolases"/>
    <property type="match status" value="1"/>
</dbReference>
<gene>
    <name evidence="1" type="ORF">ACFSYC_18715</name>
</gene>
<name>A0ABW5XUW7_9SPHI</name>
<proteinExistence type="predicted"/>
<reference evidence="2" key="1">
    <citation type="journal article" date="2019" name="Int. J. Syst. Evol. Microbiol.">
        <title>The Global Catalogue of Microorganisms (GCM) 10K type strain sequencing project: providing services to taxonomists for standard genome sequencing and annotation.</title>
        <authorList>
            <consortium name="The Broad Institute Genomics Platform"/>
            <consortium name="The Broad Institute Genome Sequencing Center for Infectious Disease"/>
            <person name="Wu L."/>
            <person name="Ma J."/>
        </authorList>
    </citation>
    <scope>NUCLEOTIDE SEQUENCE [LARGE SCALE GENOMIC DNA]</scope>
    <source>
        <strain evidence="2">KCTC 52232</strain>
    </source>
</reference>
<keyword evidence="1" id="KW-0378">Hydrolase</keyword>